<dbReference type="Pfam" id="PF12906">
    <property type="entry name" value="RINGv"/>
    <property type="match status" value="1"/>
</dbReference>
<dbReference type="PANTHER" id="PTHR46214">
    <property type="entry name" value="ZINC FINGER, RING-CH-TYPE"/>
    <property type="match status" value="1"/>
</dbReference>
<dbReference type="EMBL" id="BDDD01000036">
    <property type="protein sequence ID" value="GAV57591.1"/>
    <property type="molecule type" value="Genomic_DNA"/>
</dbReference>
<evidence type="ECO:0000256" key="2">
    <source>
        <dbReference type="ARBA" id="ARBA00022771"/>
    </source>
</evidence>
<keyword evidence="5" id="KW-1133">Transmembrane helix</keyword>
<name>A0A1Q3APB7_CEPFO</name>
<evidence type="ECO:0000313" key="7">
    <source>
        <dbReference type="EMBL" id="GAV57591.1"/>
    </source>
</evidence>
<sequence length="309" mass="33837">MDQKTSDNQVSRKNLDQVDPGNNENSSNNVDGVVLETVTAMDIGGTASISGENGNLESKSNELETEKVLQEVPKTEINQERHDGQRYGDALNEFDQGSSENSNNLVDGVRHETVIIDSDETVRVGENRESVAQVNNELGSSKAMVEKSKTKVADTGKESCVIDIKCGGVFGGCKQNCDGERVCRICHLNTEASSETIAAATGIVTMDLVQLGCHCKDELGIAHIHCAEAWFKLKGNRMCEICGQSAVNITGVGDSTFMEEWNGQRFTSSSIRSSERVTNCWRGQPFCNFLMACLVIAFVLPWFFRVNMF</sequence>
<accession>A0A1Q3APB7</accession>
<evidence type="ECO:0000256" key="4">
    <source>
        <dbReference type="SAM" id="MobiDB-lite"/>
    </source>
</evidence>
<dbReference type="InterPro" id="IPR013083">
    <property type="entry name" value="Znf_RING/FYVE/PHD"/>
</dbReference>
<dbReference type="PROSITE" id="PS51292">
    <property type="entry name" value="ZF_RING_CH"/>
    <property type="match status" value="1"/>
</dbReference>
<organism evidence="7 8">
    <name type="scientific">Cephalotus follicularis</name>
    <name type="common">Albany pitcher plant</name>
    <dbReference type="NCBI Taxonomy" id="3775"/>
    <lineage>
        <taxon>Eukaryota</taxon>
        <taxon>Viridiplantae</taxon>
        <taxon>Streptophyta</taxon>
        <taxon>Embryophyta</taxon>
        <taxon>Tracheophyta</taxon>
        <taxon>Spermatophyta</taxon>
        <taxon>Magnoliopsida</taxon>
        <taxon>eudicotyledons</taxon>
        <taxon>Gunneridae</taxon>
        <taxon>Pentapetalae</taxon>
        <taxon>rosids</taxon>
        <taxon>fabids</taxon>
        <taxon>Oxalidales</taxon>
        <taxon>Cephalotaceae</taxon>
        <taxon>Cephalotus</taxon>
    </lineage>
</organism>
<feature type="region of interest" description="Disordered" evidence="4">
    <location>
        <begin position="1"/>
        <end position="31"/>
    </location>
</feature>
<dbReference type="OrthoDB" id="1734943at2759"/>
<keyword evidence="1" id="KW-0479">Metal-binding</keyword>
<proteinExistence type="predicted"/>
<keyword evidence="5" id="KW-0472">Membrane</keyword>
<keyword evidence="3" id="KW-0862">Zinc</keyword>
<keyword evidence="2" id="KW-0863">Zinc-finger</keyword>
<dbReference type="STRING" id="3775.A0A1Q3APB7"/>
<evidence type="ECO:0000313" key="8">
    <source>
        <dbReference type="Proteomes" id="UP000187406"/>
    </source>
</evidence>
<comment type="caution">
    <text evidence="7">The sequence shown here is derived from an EMBL/GenBank/DDBJ whole genome shotgun (WGS) entry which is preliminary data.</text>
</comment>
<dbReference type="Gene3D" id="3.30.40.10">
    <property type="entry name" value="Zinc/RING finger domain, C3HC4 (zinc finger)"/>
    <property type="match status" value="1"/>
</dbReference>
<dbReference type="SMART" id="SM00744">
    <property type="entry name" value="RINGv"/>
    <property type="match status" value="1"/>
</dbReference>
<evidence type="ECO:0000256" key="5">
    <source>
        <dbReference type="SAM" id="Phobius"/>
    </source>
</evidence>
<evidence type="ECO:0000256" key="1">
    <source>
        <dbReference type="ARBA" id="ARBA00022723"/>
    </source>
</evidence>
<dbReference type="PANTHER" id="PTHR46214:SF8">
    <property type="entry name" value="RING_FYVE_PHD ZINC FINGER SUPERFAMILY PROTEIN"/>
    <property type="match status" value="1"/>
</dbReference>
<gene>
    <name evidence="7" type="ORF">CFOL_v3_01128</name>
</gene>
<feature type="compositionally biased region" description="Polar residues" evidence="4">
    <location>
        <begin position="20"/>
        <end position="30"/>
    </location>
</feature>
<dbReference type="GO" id="GO:0008270">
    <property type="term" value="F:zinc ion binding"/>
    <property type="evidence" value="ECO:0007669"/>
    <property type="project" value="UniProtKB-KW"/>
</dbReference>
<dbReference type="InterPro" id="IPR011016">
    <property type="entry name" value="Znf_RING-CH"/>
</dbReference>
<feature type="compositionally biased region" description="Polar residues" evidence="4">
    <location>
        <begin position="1"/>
        <end position="12"/>
    </location>
</feature>
<protein>
    <submittedName>
        <fullName evidence="7">RINGv domain-containing protein</fullName>
    </submittedName>
</protein>
<keyword evidence="8" id="KW-1185">Reference proteome</keyword>
<dbReference type="SUPFAM" id="SSF57850">
    <property type="entry name" value="RING/U-box"/>
    <property type="match status" value="1"/>
</dbReference>
<dbReference type="AlphaFoldDB" id="A0A1Q3APB7"/>
<keyword evidence="5" id="KW-0812">Transmembrane</keyword>
<feature type="domain" description="RING-CH-type" evidence="6">
    <location>
        <begin position="175"/>
        <end position="249"/>
    </location>
</feature>
<evidence type="ECO:0000259" key="6">
    <source>
        <dbReference type="PROSITE" id="PS51292"/>
    </source>
</evidence>
<dbReference type="Proteomes" id="UP000187406">
    <property type="component" value="Unassembled WGS sequence"/>
</dbReference>
<reference evidence="8" key="1">
    <citation type="submission" date="2016-04" db="EMBL/GenBank/DDBJ databases">
        <title>Cephalotus genome sequencing.</title>
        <authorList>
            <person name="Fukushima K."/>
            <person name="Hasebe M."/>
            <person name="Fang X."/>
        </authorList>
    </citation>
    <scope>NUCLEOTIDE SEQUENCE [LARGE SCALE GENOMIC DNA]</scope>
    <source>
        <strain evidence="8">cv. St1</strain>
    </source>
</reference>
<dbReference type="FunCoup" id="A0A1Q3APB7">
    <property type="interactions" value="1"/>
</dbReference>
<dbReference type="InParanoid" id="A0A1Q3APB7"/>
<feature type="transmembrane region" description="Helical" evidence="5">
    <location>
        <begin position="286"/>
        <end position="304"/>
    </location>
</feature>
<evidence type="ECO:0000256" key="3">
    <source>
        <dbReference type="ARBA" id="ARBA00022833"/>
    </source>
</evidence>